<keyword evidence="1" id="KW-1133">Transmembrane helix</keyword>
<feature type="transmembrane region" description="Helical" evidence="1">
    <location>
        <begin position="74"/>
        <end position="100"/>
    </location>
</feature>
<evidence type="ECO:0000313" key="3">
    <source>
        <dbReference type="Proteomes" id="UP000038010"/>
    </source>
</evidence>
<gene>
    <name evidence="2" type="ORF">AB675_11304</name>
</gene>
<dbReference type="Proteomes" id="UP000038010">
    <property type="component" value="Unassembled WGS sequence"/>
</dbReference>
<keyword evidence="1" id="KW-0472">Membrane</keyword>
<comment type="caution">
    <text evidence="2">The sequence shown here is derived from an EMBL/GenBank/DDBJ whole genome shotgun (WGS) entry which is preliminary data.</text>
</comment>
<sequence>MAPFSHFMRILVVLALFRFYLDARRFSRSKIVSTMVAAVLLELSFSLVLVYGFWPQLCRMAARCDDWLFHQMLFIYDCIHGIIDLIVAFASKMGWFYHVLRYDRSEKNIDEVAFYSINTCLVISIGYYLYRAIFKKAAEEAQPAGALSDPVPTTPEQAFSIPSVADETTAKL</sequence>
<protein>
    <submittedName>
        <fullName evidence="2">Uncharacterized protein</fullName>
    </submittedName>
</protein>
<evidence type="ECO:0000313" key="2">
    <source>
        <dbReference type="EMBL" id="KPI39879.1"/>
    </source>
</evidence>
<keyword evidence="3" id="KW-1185">Reference proteome</keyword>
<keyword evidence="1" id="KW-0812">Transmembrane</keyword>
<dbReference type="VEuPathDB" id="FungiDB:AB675_11304"/>
<evidence type="ECO:0000256" key="1">
    <source>
        <dbReference type="SAM" id="Phobius"/>
    </source>
</evidence>
<dbReference type="RefSeq" id="XP_017999842.1">
    <property type="nucleotide sequence ID" value="XM_018140137.1"/>
</dbReference>
<reference evidence="2 3" key="1">
    <citation type="submission" date="2015-06" db="EMBL/GenBank/DDBJ databases">
        <title>Draft genome of the ant-associated black yeast Phialophora attae CBS 131958.</title>
        <authorList>
            <person name="Moreno L.F."/>
            <person name="Stielow B.J."/>
            <person name="de Hoog S."/>
            <person name="Vicente V.A."/>
            <person name="Weiss V.A."/>
            <person name="de Vries M."/>
            <person name="Cruz L.M."/>
            <person name="Souza E.M."/>
        </authorList>
    </citation>
    <scope>NUCLEOTIDE SEQUENCE [LARGE SCALE GENOMIC DNA]</scope>
    <source>
        <strain evidence="2 3">CBS 131958</strain>
    </source>
</reference>
<feature type="transmembrane region" description="Helical" evidence="1">
    <location>
        <begin position="112"/>
        <end position="130"/>
    </location>
</feature>
<dbReference type="EMBL" id="LFJN01000013">
    <property type="protein sequence ID" value="KPI39879.1"/>
    <property type="molecule type" value="Genomic_DNA"/>
</dbReference>
<accession>A0A0N0NM74</accession>
<proteinExistence type="predicted"/>
<name>A0A0N0NM74_9EURO</name>
<feature type="transmembrane region" description="Helical" evidence="1">
    <location>
        <begin position="35"/>
        <end position="54"/>
    </location>
</feature>
<organism evidence="2 3">
    <name type="scientific">Cyphellophora attinorum</name>
    <dbReference type="NCBI Taxonomy" id="1664694"/>
    <lineage>
        <taxon>Eukaryota</taxon>
        <taxon>Fungi</taxon>
        <taxon>Dikarya</taxon>
        <taxon>Ascomycota</taxon>
        <taxon>Pezizomycotina</taxon>
        <taxon>Eurotiomycetes</taxon>
        <taxon>Chaetothyriomycetidae</taxon>
        <taxon>Chaetothyriales</taxon>
        <taxon>Cyphellophoraceae</taxon>
        <taxon>Cyphellophora</taxon>
    </lineage>
</organism>
<dbReference type="AlphaFoldDB" id="A0A0N0NM74"/>
<dbReference type="GeneID" id="28732017"/>